<dbReference type="PANTHER" id="PTHR46637:SF1">
    <property type="entry name" value="BLL5188 PROTEIN"/>
    <property type="match status" value="1"/>
</dbReference>
<dbReference type="InterPro" id="IPR052909">
    <property type="entry name" value="Transposase_6_like"/>
</dbReference>
<dbReference type="RefSeq" id="WP_137812271.1">
    <property type="nucleotide sequence ID" value="NZ_BJFL01000002.1"/>
</dbReference>
<gene>
    <name evidence="3" type="ORF">GTS_07460</name>
</gene>
<dbReference type="Pfam" id="PF13340">
    <property type="entry name" value="DUF4096"/>
    <property type="match status" value="1"/>
</dbReference>
<accession>A0A4D4J570</accession>
<keyword evidence="4" id="KW-1185">Reference proteome</keyword>
<dbReference type="PANTHER" id="PTHR46637">
    <property type="entry name" value="TIS1421-TRANSPOSASE PROTEIN A"/>
    <property type="match status" value="1"/>
</dbReference>
<evidence type="ECO:0000256" key="1">
    <source>
        <dbReference type="SAM" id="MobiDB-lite"/>
    </source>
</evidence>
<proteinExistence type="predicted"/>
<reference evidence="4" key="1">
    <citation type="submission" date="2019-04" db="EMBL/GenBank/DDBJ databases">
        <title>Draft genome sequence of Pseudonocardiaceae bacterium SL3-2-4.</title>
        <authorList>
            <person name="Ningsih F."/>
            <person name="Yokota A."/>
            <person name="Sakai Y."/>
            <person name="Nanatani K."/>
            <person name="Yabe S."/>
            <person name="Oetari A."/>
            <person name="Sjamsuridzal W."/>
        </authorList>
    </citation>
    <scope>NUCLEOTIDE SEQUENCE [LARGE SCALE GENOMIC DNA]</scope>
    <source>
        <strain evidence="4">SL3-2-4</strain>
    </source>
</reference>
<feature type="region of interest" description="Disordered" evidence="1">
    <location>
        <begin position="140"/>
        <end position="168"/>
    </location>
</feature>
<name>A0A4D4J570_9PSEU</name>
<dbReference type="EMBL" id="BJFL01000002">
    <property type="protein sequence ID" value="GDY29113.1"/>
    <property type="molecule type" value="Genomic_DNA"/>
</dbReference>
<feature type="compositionally biased region" description="Basic and acidic residues" evidence="1">
    <location>
        <begin position="158"/>
        <end position="168"/>
    </location>
</feature>
<dbReference type="InterPro" id="IPR025161">
    <property type="entry name" value="IS402-like_dom"/>
</dbReference>
<organism evidence="3 4">
    <name type="scientific">Gandjariella thermophila</name>
    <dbReference type="NCBI Taxonomy" id="1931992"/>
    <lineage>
        <taxon>Bacteria</taxon>
        <taxon>Bacillati</taxon>
        <taxon>Actinomycetota</taxon>
        <taxon>Actinomycetes</taxon>
        <taxon>Pseudonocardiales</taxon>
        <taxon>Pseudonocardiaceae</taxon>
        <taxon>Gandjariella</taxon>
    </lineage>
</organism>
<evidence type="ECO:0000313" key="3">
    <source>
        <dbReference type="EMBL" id="GDY29113.1"/>
    </source>
</evidence>
<sequence>MGLDVEVRYPLLVHDRHDLTDAEWDRLEPLLPDRTPARGGRWSDHRQVIWRTRAGAPWRYLPTSYRNWTTVYRHRRWSGDGTWVKIMDRLRAGCDMDEGSQWTVGADSSTVRAHQHAAGACHAPAKDIPEHKMTPLLATPAESPVESTDDTGGWVESQEFHAREAQAG</sequence>
<evidence type="ECO:0000313" key="4">
    <source>
        <dbReference type="Proteomes" id="UP000298860"/>
    </source>
</evidence>
<dbReference type="Proteomes" id="UP000298860">
    <property type="component" value="Unassembled WGS sequence"/>
</dbReference>
<dbReference type="OrthoDB" id="4546548at2"/>
<evidence type="ECO:0000259" key="2">
    <source>
        <dbReference type="Pfam" id="PF13340"/>
    </source>
</evidence>
<protein>
    <recommendedName>
        <fullName evidence="2">Insertion element IS402-like domain-containing protein</fullName>
    </recommendedName>
</protein>
<feature type="domain" description="Insertion element IS402-like" evidence="2">
    <location>
        <begin position="19"/>
        <end position="87"/>
    </location>
</feature>
<dbReference type="AlphaFoldDB" id="A0A4D4J570"/>
<comment type="caution">
    <text evidence="3">The sequence shown here is derived from an EMBL/GenBank/DDBJ whole genome shotgun (WGS) entry which is preliminary data.</text>
</comment>